<name>A0A1C6Z4D3_HAFAL</name>
<dbReference type="EMBL" id="UGHP01000001">
    <property type="protein sequence ID" value="STQ81776.1"/>
    <property type="molecule type" value="Genomic_DNA"/>
</dbReference>
<reference evidence="1 3" key="1">
    <citation type="submission" date="2016-09" db="EMBL/GenBank/DDBJ databases">
        <authorList>
            <person name="Capua I."/>
            <person name="De Benedictis P."/>
            <person name="Joannis T."/>
            <person name="Lombin L.H."/>
            <person name="Cattoli G."/>
        </authorList>
    </citation>
    <scope>NUCLEOTIDE SEQUENCE [LARGE SCALE GENOMIC DNA]</scope>
    <source>
        <strain evidence="1 3">GB001</strain>
    </source>
</reference>
<evidence type="ECO:0000313" key="2">
    <source>
        <dbReference type="EMBL" id="STQ81776.1"/>
    </source>
</evidence>
<dbReference type="EMBL" id="FMIQ01000062">
    <property type="protein sequence ID" value="SCM53908.1"/>
    <property type="molecule type" value="Genomic_DNA"/>
</dbReference>
<dbReference type="Proteomes" id="UP000254821">
    <property type="component" value="Unassembled WGS sequence"/>
</dbReference>
<evidence type="ECO:0000313" key="1">
    <source>
        <dbReference type="EMBL" id="SCM53908.1"/>
    </source>
</evidence>
<accession>A0A1C6Z4D3</accession>
<proteinExistence type="predicted"/>
<dbReference type="AlphaFoldDB" id="A0A1C6Z4D3"/>
<evidence type="ECO:0000313" key="4">
    <source>
        <dbReference type="Proteomes" id="UP000254821"/>
    </source>
</evidence>
<organism evidence="1 3">
    <name type="scientific">Hafnia alvei</name>
    <dbReference type="NCBI Taxonomy" id="569"/>
    <lineage>
        <taxon>Bacteria</taxon>
        <taxon>Pseudomonadati</taxon>
        <taxon>Pseudomonadota</taxon>
        <taxon>Gammaproteobacteria</taxon>
        <taxon>Enterobacterales</taxon>
        <taxon>Hafniaceae</taxon>
        <taxon>Hafnia</taxon>
    </lineage>
</organism>
<evidence type="ECO:0000313" key="3">
    <source>
        <dbReference type="Proteomes" id="UP000094844"/>
    </source>
</evidence>
<dbReference type="Proteomes" id="UP000094844">
    <property type="component" value="Unassembled WGS sequence"/>
</dbReference>
<reference evidence="2 4" key="2">
    <citation type="submission" date="2018-06" db="EMBL/GenBank/DDBJ databases">
        <authorList>
            <consortium name="Pathogen Informatics"/>
            <person name="Doyle S."/>
        </authorList>
    </citation>
    <scope>NUCLEOTIDE SEQUENCE [LARGE SCALE GENOMIC DNA]</scope>
    <source>
        <strain evidence="2 4">NCTC8105</strain>
    </source>
</reference>
<gene>
    <name evidence="1" type="ORF">BN1044_03405</name>
    <name evidence="2" type="ORF">NCTC8105_03966</name>
</gene>
<protein>
    <submittedName>
        <fullName evidence="1">Uncharacterized protein</fullName>
    </submittedName>
</protein>
<sequence length="36" mass="3889">MHGRNRSLGYILMLAGILNSVNLSTLAKGYAPNVSR</sequence>